<sequence>MKKQKQLDLLEEATSSTGHKIRYEKGSFVGGECRVRENKIVVVNKFLPIEGKIATLASVLRQLNPPGLSANVVKILDDLTANDLFSSRNG</sequence>
<accession>A0A7C5DEE3</accession>
<dbReference type="AlphaFoldDB" id="A0A7C5DEE3"/>
<name>A0A7C5DEE3_9CHLB</name>
<dbReference type="EMBL" id="DRSQ01000129">
    <property type="protein sequence ID" value="HHE32197.1"/>
    <property type="molecule type" value="Genomic_DNA"/>
</dbReference>
<proteinExistence type="predicted"/>
<reference evidence="1" key="1">
    <citation type="journal article" date="2020" name="mSystems">
        <title>Genome- and Community-Level Interaction Insights into Carbon Utilization and Element Cycling Functions of Hydrothermarchaeota in Hydrothermal Sediment.</title>
        <authorList>
            <person name="Zhou Z."/>
            <person name="Liu Y."/>
            <person name="Xu W."/>
            <person name="Pan J."/>
            <person name="Luo Z.H."/>
            <person name="Li M."/>
        </authorList>
    </citation>
    <scope>NUCLEOTIDE SEQUENCE [LARGE SCALE GENOMIC DNA]</scope>
    <source>
        <strain evidence="1">HyVt-633</strain>
    </source>
</reference>
<protein>
    <submittedName>
        <fullName evidence="1">Uncharacterized protein</fullName>
    </submittedName>
</protein>
<evidence type="ECO:0000313" key="1">
    <source>
        <dbReference type="EMBL" id="HHE32197.1"/>
    </source>
</evidence>
<gene>
    <name evidence="1" type="ORF">ENL07_06110</name>
</gene>
<comment type="caution">
    <text evidence="1">The sequence shown here is derived from an EMBL/GenBank/DDBJ whole genome shotgun (WGS) entry which is preliminary data.</text>
</comment>
<dbReference type="Proteomes" id="UP000886058">
    <property type="component" value="Unassembled WGS sequence"/>
</dbReference>
<organism evidence="1">
    <name type="scientific">Chlorobaculum parvum</name>
    <dbReference type="NCBI Taxonomy" id="274539"/>
    <lineage>
        <taxon>Bacteria</taxon>
        <taxon>Pseudomonadati</taxon>
        <taxon>Chlorobiota</taxon>
        <taxon>Chlorobiia</taxon>
        <taxon>Chlorobiales</taxon>
        <taxon>Chlorobiaceae</taxon>
        <taxon>Chlorobaculum</taxon>
    </lineage>
</organism>